<reference evidence="1 2" key="1">
    <citation type="journal article" date="2020" name="Int. J. Syst. Evol. Microbiol.">
        <title>Novel acetic acid bacteria from cider fermentations: Acetobacter conturbans sp. nov. and Acetobacter fallax sp. nov.</title>
        <authorList>
            <person name="Sombolestani A.S."/>
            <person name="Cleenwerck I."/>
            <person name="Cnockaert M."/>
            <person name="Borremans W."/>
            <person name="Wieme A.D."/>
            <person name="De Vuyst L."/>
            <person name="Vandamme P."/>
        </authorList>
    </citation>
    <scope>NUCLEOTIDE SEQUENCE [LARGE SCALE GENOMIC DNA]</scope>
    <source>
        <strain evidence="1 2">LMG 1627</strain>
    </source>
</reference>
<dbReference type="RefSeq" id="WP_173570864.1">
    <property type="nucleotide sequence ID" value="NZ_WOSY01000013.1"/>
</dbReference>
<dbReference type="Proteomes" id="UP000631653">
    <property type="component" value="Unassembled WGS sequence"/>
</dbReference>
<evidence type="ECO:0000313" key="1">
    <source>
        <dbReference type="EMBL" id="NHN89538.1"/>
    </source>
</evidence>
<gene>
    <name evidence="1" type="ORF">GOB81_13035</name>
</gene>
<protein>
    <submittedName>
        <fullName evidence="1">Uncharacterized protein</fullName>
    </submittedName>
</protein>
<organism evidence="1 2">
    <name type="scientific">Acetobacter conturbans</name>
    <dbReference type="NCBI Taxonomy" id="1737472"/>
    <lineage>
        <taxon>Bacteria</taxon>
        <taxon>Pseudomonadati</taxon>
        <taxon>Pseudomonadota</taxon>
        <taxon>Alphaproteobacteria</taxon>
        <taxon>Acetobacterales</taxon>
        <taxon>Acetobacteraceae</taxon>
        <taxon>Acetobacter</taxon>
    </lineage>
</organism>
<evidence type="ECO:0000313" key="2">
    <source>
        <dbReference type="Proteomes" id="UP000631653"/>
    </source>
</evidence>
<name>A0ABX0K5B2_9PROT</name>
<sequence length="58" mass="6699">MDQSLIFLPEMALFQESRRPDLRGGLAMVAGLDEQAGHDLPHDEQTFLQCRTEEVWRL</sequence>
<comment type="caution">
    <text evidence="1">The sequence shown here is derived from an EMBL/GenBank/DDBJ whole genome shotgun (WGS) entry which is preliminary data.</text>
</comment>
<proteinExistence type="predicted"/>
<dbReference type="EMBL" id="WOSY01000013">
    <property type="protein sequence ID" value="NHN89538.1"/>
    <property type="molecule type" value="Genomic_DNA"/>
</dbReference>
<keyword evidence="2" id="KW-1185">Reference proteome</keyword>
<accession>A0ABX0K5B2</accession>